<dbReference type="PRINTS" id="PR00160">
    <property type="entry name" value="GLUTAREDOXIN"/>
</dbReference>
<proteinExistence type="predicted"/>
<dbReference type="PANTHER" id="PTHR45694">
    <property type="entry name" value="GLUTAREDOXIN 2"/>
    <property type="match status" value="1"/>
</dbReference>
<organism evidence="5 6">
    <name type="scientific">Coemansia spiralis</name>
    <dbReference type="NCBI Taxonomy" id="417178"/>
    <lineage>
        <taxon>Eukaryota</taxon>
        <taxon>Fungi</taxon>
        <taxon>Fungi incertae sedis</taxon>
        <taxon>Zoopagomycota</taxon>
        <taxon>Kickxellomycotina</taxon>
        <taxon>Kickxellomycetes</taxon>
        <taxon>Kickxellales</taxon>
        <taxon>Kickxellaceae</taxon>
        <taxon>Coemansia</taxon>
    </lineage>
</organism>
<dbReference type="CDD" id="cd03419">
    <property type="entry name" value="GRX_GRXh_1_2_like"/>
    <property type="match status" value="1"/>
</dbReference>
<dbReference type="OrthoDB" id="423313at2759"/>
<dbReference type="GO" id="GO:0034599">
    <property type="term" value="P:cellular response to oxidative stress"/>
    <property type="evidence" value="ECO:0007669"/>
    <property type="project" value="TreeGrafter"/>
</dbReference>
<keyword evidence="1" id="KW-1015">Disulfide bond</keyword>
<accession>A0A9W8L0U5</accession>
<dbReference type="EMBL" id="JANBTW010000005">
    <property type="protein sequence ID" value="KAJ2680415.1"/>
    <property type="molecule type" value="Genomic_DNA"/>
</dbReference>
<sequence length="322" mass="36284">MGLKVTIYRYRRALLLLFVLTAVFLLFKSRSPADMQSMTTPPATGKHTAHNHPAEHLRKEDQKQQKQEEIDTDLAKNAAMQFVRSSLRKDRMVVFSKSTCPFCNATKAVLEKYRGEGGLRYTVIEVDLRKDMRYVKHALDSAYSRSTFPSVFIDSQCIGGNDDVQRLEGQGILANMLAEKGLISVLAPATKQPELDRKEQQNKKDDLAAGRPQQSSAEVKIRQLIKKNRVMVFSKTYCPYSSRAKKLLSKYRNERGLDFSVLEADRESDPNAVKEALGRISAQFTFPNIFIDGQSIGGSDDLVQKHQNGELAALLRERGLIV</sequence>
<evidence type="ECO:0000313" key="6">
    <source>
        <dbReference type="Proteomes" id="UP001151518"/>
    </source>
</evidence>
<feature type="region of interest" description="Disordered" evidence="3">
    <location>
        <begin position="191"/>
        <end position="215"/>
    </location>
</feature>
<evidence type="ECO:0000256" key="2">
    <source>
        <dbReference type="ARBA" id="ARBA00023284"/>
    </source>
</evidence>
<dbReference type="SUPFAM" id="SSF52833">
    <property type="entry name" value="Thioredoxin-like"/>
    <property type="match status" value="2"/>
</dbReference>
<gene>
    <name evidence="5" type="ORF">GGI25_000707</name>
</gene>
<dbReference type="AlphaFoldDB" id="A0A9W8L0U5"/>
<dbReference type="PROSITE" id="PS51354">
    <property type="entry name" value="GLUTAREDOXIN_2"/>
    <property type="match status" value="2"/>
</dbReference>
<feature type="compositionally biased region" description="Basic and acidic residues" evidence="3">
    <location>
        <begin position="193"/>
        <end position="208"/>
    </location>
</feature>
<dbReference type="Pfam" id="PF00462">
    <property type="entry name" value="Glutaredoxin"/>
    <property type="match status" value="2"/>
</dbReference>
<dbReference type="Proteomes" id="UP001151518">
    <property type="component" value="Unassembled WGS sequence"/>
</dbReference>
<evidence type="ECO:0000259" key="4">
    <source>
        <dbReference type="Pfam" id="PF00462"/>
    </source>
</evidence>
<protein>
    <recommendedName>
        <fullName evidence="4">Glutaredoxin domain-containing protein</fullName>
    </recommendedName>
</protein>
<dbReference type="PROSITE" id="PS00195">
    <property type="entry name" value="GLUTAREDOXIN_1"/>
    <property type="match status" value="1"/>
</dbReference>
<feature type="domain" description="Glutaredoxin" evidence="4">
    <location>
        <begin position="93"/>
        <end position="158"/>
    </location>
</feature>
<dbReference type="InterPro" id="IPR002109">
    <property type="entry name" value="Glutaredoxin"/>
</dbReference>
<dbReference type="InterPro" id="IPR014025">
    <property type="entry name" value="Glutaredoxin_subgr"/>
</dbReference>
<dbReference type="InterPro" id="IPR036249">
    <property type="entry name" value="Thioredoxin-like_sf"/>
</dbReference>
<feature type="domain" description="Glutaredoxin" evidence="4">
    <location>
        <begin position="230"/>
        <end position="296"/>
    </location>
</feature>
<evidence type="ECO:0000256" key="1">
    <source>
        <dbReference type="ARBA" id="ARBA00023157"/>
    </source>
</evidence>
<feature type="compositionally biased region" description="Basic and acidic residues" evidence="3">
    <location>
        <begin position="52"/>
        <end position="65"/>
    </location>
</feature>
<dbReference type="GO" id="GO:0005737">
    <property type="term" value="C:cytoplasm"/>
    <property type="evidence" value="ECO:0007669"/>
    <property type="project" value="TreeGrafter"/>
</dbReference>
<evidence type="ECO:0000313" key="5">
    <source>
        <dbReference type="EMBL" id="KAJ2680415.1"/>
    </source>
</evidence>
<reference evidence="5" key="1">
    <citation type="submission" date="2022-07" db="EMBL/GenBank/DDBJ databases">
        <title>Phylogenomic reconstructions and comparative analyses of Kickxellomycotina fungi.</title>
        <authorList>
            <person name="Reynolds N.K."/>
            <person name="Stajich J.E."/>
            <person name="Barry K."/>
            <person name="Grigoriev I.V."/>
            <person name="Crous P."/>
            <person name="Smith M.E."/>
        </authorList>
    </citation>
    <scope>NUCLEOTIDE SEQUENCE</scope>
    <source>
        <strain evidence="5">NRRL 3115</strain>
    </source>
</reference>
<dbReference type="Gene3D" id="3.40.30.10">
    <property type="entry name" value="Glutaredoxin"/>
    <property type="match status" value="2"/>
</dbReference>
<dbReference type="PANTHER" id="PTHR45694:SF18">
    <property type="entry name" value="GLUTAREDOXIN-1-RELATED"/>
    <property type="match status" value="1"/>
</dbReference>
<dbReference type="GO" id="GO:0015038">
    <property type="term" value="F:glutathione disulfide oxidoreductase activity"/>
    <property type="evidence" value="ECO:0007669"/>
    <property type="project" value="TreeGrafter"/>
</dbReference>
<feature type="region of interest" description="Disordered" evidence="3">
    <location>
        <begin position="35"/>
        <end position="65"/>
    </location>
</feature>
<evidence type="ECO:0000256" key="3">
    <source>
        <dbReference type="SAM" id="MobiDB-lite"/>
    </source>
</evidence>
<dbReference type="InterPro" id="IPR011767">
    <property type="entry name" value="GLR_AS"/>
</dbReference>
<keyword evidence="2" id="KW-0676">Redox-active center</keyword>
<comment type="caution">
    <text evidence="5">The sequence shown here is derived from an EMBL/GenBank/DDBJ whole genome shotgun (WGS) entry which is preliminary data.</text>
</comment>
<name>A0A9W8L0U5_9FUNG</name>